<dbReference type="PANTHER" id="PTHR12801:SF115">
    <property type="entry name" value="FI18136P1-RELATED"/>
    <property type="match status" value="1"/>
</dbReference>
<feature type="region of interest" description="Disordered" evidence="7">
    <location>
        <begin position="1"/>
        <end position="68"/>
    </location>
</feature>
<evidence type="ECO:0000256" key="1">
    <source>
        <dbReference type="ARBA" id="ARBA00004123"/>
    </source>
</evidence>
<sequence length="805" mass="89653">MEAASSSSSANAIPSESPAAIEQCSMPAATDSNDIQNDTQSASSPNQKRSHKKRKSSNARLRKLWRRATTTPQGILSRAEWEELMELHTEWKTLNSSTDNGDQGKDKYADVLPGPSVSIKGEMQRDFRKTENWQSSKVSDHRDILVNLLFGCNANKPDGNNAPNKKKRKKDELESNGKYYSHQQKINVPSLPTWANISNLAGMGGVAVIELDINDPDTEQSDHSLMPSQFLQQPNSIWEAMLENSTESVTKGDKHQVKRVIGAACKVKMFQGDYPRCISDELMFLPPPSLSKLENKNNAKDLFQAIQSLRLPQKQMQSEGFPRRVGGRVKVDEGSELHSKIELAKEKVCTKAASFWQQFTPDGKQLDKALKNDDSSLELVECLSIRETVCCSDEETTPNEDEFSTSEFYVHTLLHTLLHDKERSPKVFALDCEMVQTAAGPELARVSVVLLLPDDSGQYSIDESDEKSTVVLDELVKPRRPVLDYLTEYSGITPTMLQEVKTRIEDVQVMLLSLIQETDVIVGHSLENDLKALRLLHLNVVDTSMVFRGSNGRKYGLRHLTNVLLKRQIQSSAGGHCSTEDAEAALILATRRAKLGPAFQLKENSRGKSIMGTFQSINRGAGEGKESFAERSDGPCVCIGSNEWIMKYQSKSSHHVLSCDSILNSMVSRVIAIVLLGQVTKLKVYVLLQSMAIPSWLHSSSSRKAGFLWANLSCGNTKASANSNRGTELKKLEEIMTDIYRRVPLHTPILLICQHNYAQALALTKERKLALKSTITWSTEKEQKWKSCMNASMNCEALWIVGVPV</sequence>
<gene>
    <name evidence="9" type="ORF">ACHAWO_003120</name>
</gene>
<accession>A0ABD3NIR2</accession>
<evidence type="ECO:0000256" key="2">
    <source>
        <dbReference type="ARBA" id="ARBA00006357"/>
    </source>
</evidence>
<keyword evidence="6" id="KW-0539">Nucleus</keyword>
<dbReference type="InterPro" id="IPR047021">
    <property type="entry name" value="REXO1/3/4-like"/>
</dbReference>
<feature type="region of interest" description="Disordered" evidence="7">
    <location>
        <begin position="153"/>
        <end position="176"/>
    </location>
</feature>
<dbReference type="InterPro" id="IPR036397">
    <property type="entry name" value="RNaseH_sf"/>
</dbReference>
<evidence type="ECO:0000313" key="10">
    <source>
        <dbReference type="Proteomes" id="UP001530400"/>
    </source>
</evidence>
<comment type="caution">
    <text evidence="9">The sequence shown here is derived from an EMBL/GenBank/DDBJ whole genome shotgun (WGS) entry which is preliminary data.</text>
</comment>
<dbReference type="SUPFAM" id="SSF53098">
    <property type="entry name" value="Ribonuclease H-like"/>
    <property type="match status" value="1"/>
</dbReference>
<keyword evidence="3" id="KW-0540">Nuclease</keyword>
<keyword evidence="10" id="KW-1185">Reference proteome</keyword>
<dbReference type="InterPro" id="IPR012337">
    <property type="entry name" value="RNaseH-like_sf"/>
</dbReference>
<evidence type="ECO:0000313" key="9">
    <source>
        <dbReference type="EMBL" id="KAL3775790.1"/>
    </source>
</evidence>
<dbReference type="Gene3D" id="3.30.420.10">
    <property type="entry name" value="Ribonuclease H-like superfamily/Ribonuclease H"/>
    <property type="match status" value="1"/>
</dbReference>
<feature type="compositionally biased region" description="Basic residues" evidence="7">
    <location>
        <begin position="48"/>
        <end position="66"/>
    </location>
</feature>
<dbReference type="Pfam" id="PF00929">
    <property type="entry name" value="RNase_T"/>
    <property type="match status" value="1"/>
</dbReference>
<organism evidence="9 10">
    <name type="scientific">Cyclotella atomus</name>
    <dbReference type="NCBI Taxonomy" id="382360"/>
    <lineage>
        <taxon>Eukaryota</taxon>
        <taxon>Sar</taxon>
        <taxon>Stramenopiles</taxon>
        <taxon>Ochrophyta</taxon>
        <taxon>Bacillariophyta</taxon>
        <taxon>Coscinodiscophyceae</taxon>
        <taxon>Thalassiosirophycidae</taxon>
        <taxon>Stephanodiscales</taxon>
        <taxon>Stephanodiscaceae</taxon>
        <taxon>Cyclotella</taxon>
    </lineage>
</organism>
<dbReference type="GO" id="GO:0004527">
    <property type="term" value="F:exonuclease activity"/>
    <property type="evidence" value="ECO:0007669"/>
    <property type="project" value="UniProtKB-KW"/>
</dbReference>
<dbReference type="Proteomes" id="UP001530400">
    <property type="component" value="Unassembled WGS sequence"/>
</dbReference>
<dbReference type="EMBL" id="JALLPJ020001135">
    <property type="protein sequence ID" value="KAL3775790.1"/>
    <property type="molecule type" value="Genomic_DNA"/>
</dbReference>
<feature type="domain" description="Exonuclease" evidence="8">
    <location>
        <begin position="426"/>
        <end position="598"/>
    </location>
</feature>
<comment type="subcellular location">
    <subcellularLocation>
        <location evidence="1">Nucleus</location>
    </subcellularLocation>
</comment>
<dbReference type="InterPro" id="IPR013520">
    <property type="entry name" value="Ribonucl_H"/>
</dbReference>
<keyword evidence="4" id="KW-0378">Hydrolase</keyword>
<evidence type="ECO:0000256" key="3">
    <source>
        <dbReference type="ARBA" id="ARBA00022722"/>
    </source>
</evidence>
<dbReference type="GO" id="GO:0005634">
    <property type="term" value="C:nucleus"/>
    <property type="evidence" value="ECO:0007669"/>
    <property type="project" value="UniProtKB-SubCell"/>
</dbReference>
<evidence type="ECO:0000256" key="4">
    <source>
        <dbReference type="ARBA" id="ARBA00022801"/>
    </source>
</evidence>
<dbReference type="AlphaFoldDB" id="A0ABD3NIR2"/>
<evidence type="ECO:0000256" key="5">
    <source>
        <dbReference type="ARBA" id="ARBA00022839"/>
    </source>
</evidence>
<proteinExistence type="inferred from homology"/>
<reference evidence="9 10" key="1">
    <citation type="submission" date="2024-10" db="EMBL/GenBank/DDBJ databases">
        <title>Updated reference genomes for cyclostephanoid diatoms.</title>
        <authorList>
            <person name="Roberts W.R."/>
            <person name="Alverson A.J."/>
        </authorList>
    </citation>
    <scope>NUCLEOTIDE SEQUENCE [LARGE SCALE GENOMIC DNA]</scope>
    <source>
        <strain evidence="9 10">AJA010-31</strain>
    </source>
</reference>
<dbReference type="SMART" id="SM00479">
    <property type="entry name" value="EXOIII"/>
    <property type="match status" value="1"/>
</dbReference>
<dbReference type="InterPro" id="IPR034922">
    <property type="entry name" value="REX1-like_exo"/>
</dbReference>
<keyword evidence="5" id="KW-0269">Exonuclease</keyword>
<comment type="similarity">
    <text evidence="2">Belongs to the REXO1/REXO3 family.</text>
</comment>
<feature type="compositionally biased region" description="Polar residues" evidence="7">
    <location>
        <begin position="30"/>
        <end position="47"/>
    </location>
</feature>
<evidence type="ECO:0000259" key="8">
    <source>
        <dbReference type="SMART" id="SM00479"/>
    </source>
</evidence>
<protein>
    <recommendedName>
        <fullName evidence="8">Exonuclease domain-containing protein</fullName>
    </recommendedName>
</protein>
<feature type="compositionally biased region" description="Low complexity" evidence="7">
    <location>
        <begin position="1"/>
        <end position="21"/>
    </location>
</feature>
<evidence type="ECO:0000256" key="7">
    <source>
        <dbReference type="SAM" id="MobiDB-lite"/>
    </source>
</evidence>
<evidence type="ECO:0000256" key="6">
    <source>
        <dbReference type="ARBA" id="ARBA00023242"/>
    </source>
</evidence>
<dbReference type="PANTHER" id="PTHR12801">
    <property type="entry name" value="RNA EXONUCLEASE REXO1 / RECO3 FAMILY MEMBER-RELATED"/>
    <property type="match status" value="1"/>
</dbReference>
<dbReference type="CDD" id="cd06145">
    <property type="entry name" value="REX1_like"/>
    <property type="match status" value="1"/>
</dbReference>
<name>A0ABD3NIR2_9STRA</name>